<feature type="region of interest" description="Disordered" evidence="10">
    <location>
        <begin position="469"/>
        <end position="525"/>
    </location>
</feature>
<evidence type="ECO:0000256" key="2">
    <source>
        <dbReference type="ARBA" id="ARBA00004229"/>
    </source>
</evidence>
<keyword evidence="7" id="KW-0809">Transit peptide</keyword>
<keyword evidence="9" id="KW-0472">Membrane</keyword>
<evidence type="ECO:0000256" key="5">
    <source>
        <dbReference type="ARBA" id="ARBA00022640"/>
    </source>
</evidence>
<gene>
    <name evidence="11" type="ORF">g.4672</name>
</gene>
<sequence length="525" mass="54103">MAGLSCALPARPRVCPSFTASAASSSRISGHSTPTLGRTPCLLLPGRMTRARPAFVTGCPAPRLRFTTTASLSPPAGHERQGSPSTSGASPLPTCLAAPTTGMARGLGSSSGGATLERSKLSLKQRVTQTAPKLDDGMGGGGLGKGVFNGGGGGDDGGDDDDYSGGFGEGDDGGGDDGFFRKVLSELYDARALAAVLQEWYRGVGDLPFVLRQAVQMGLVSSASLVRFMAMDVRPGVTRALTRALPPTVSREVVGRLMADPAFMQKLALEQAITIASSLAYEARTRGDAFLSELDLVAANTLSLAAANAALVYLVAPTRAAPAPARHAWRNALARLPNNVFDAATPMRAYTPGARAAALGVKCAQLCGVGLVAGGAQAALGRALCALRRARDPTYAPSVPVPALGKSALGAAAAMGVFANARYQVIAGVDRYLFDHAAYLWSYLAASGAFRALSTHLGDQTRLYLQGMPLERPAPAPGSTPEREAAARELAKALKQQAAARQAAPAPPRRRKRPAGFEMGIGAPA</sequence>
<evidence type="ECO:0000256" key="10">
    <source>
        <dbReference type="SAM" id="MobiDB-lite"/>
    </source>
</evidence>
<accession>A0A1D1ZVD9</accession>
<reference evidence="11" key="1">
    <citation type="submission" date="2015-08" db="EMBL/GenBank/DDBJ databases">
        <authorList>
            <person name="Babu N.S."/>
            <person name="Beckwith C.J."/>
            <person name="Beseler K.G."/>
            <person name="Brison A."/>
            <person name="Carone J.V."/>
            <person name="Caskin T.P."/>
            <person name="Diamond M."/>
            <person name="Durham M.E."/>
            <person name="Foxe J.M."/>
            <person name="Go M."/>
            <person name="Henderson B.A."/>
            <person name="Jones I.B."/>
            <person name="McGettigan J.A."/>
            <person name="Micheletti S.J."/>
            <person name="Nasrallah M.E."/>
            <person name="Ortiz D."/>
            <person name="Piller C.R."/>
            <person name="Privatt S.R."/>
            <person name="Schneider S.L."/>
            <person name="Sharp S."/>
            <person name="Smith T.C."/>
            <person name="Stanton J.D."/>
            <person name="Ullery H.E."/>
            <person name="Wilson R.J."/>
            <person name="Serrano M.G."/>
            <person name="Buck G."/>
            <person name="Lee V."/>
            <person name="Wang Y."/>
            <person name="Carvalho R."/>
            <person name="Voegtly L."/>
            <person name="Shi R."/>
            <person name="Duckworth R."/>
            <person name="Johnson A."/>
            <person name="Loviza R."/>
            <person name="Walstead R."/>
            <person name="Shah Z."/>
            <person name="Kiflezghi M."/>
            <person name="Wade K."/>
            <person name="Ball S.L."/>
            <person name="Bradley K.W."/>
            <person name="Asai D.J."/>
            <person name="Bowman C.A."/>
            <person name="Russell D.A."/>
            <person name="Pope W.H."/>
            <person name="Jacobs-Sera D."/>
            <person name="Hendrix R.W."/>
            <person name="Hatfull G.F."/>
        </authorList>
    </citation>
    <scope>NUCLEOTIDE SEQUENCE</scope>
</reference>
<keyword evidence="5" id="KW-0934">Plastid</keyword>
<evidence type="ECO:0000256" key="6">
    <source>
        <dbReference type="ARBA" id="ARBA00022692"/>
    </source>
</evidence>
<evidence type="ECO:0000256" key="1">
    <source>
        <dbReference type="ARBA" id="ARBA00004141"/>
    </source>
</evidence>
<dbReference type="InterPro" id="IPR021825">
    <property type="entry name" value="RETICULATA-related"/>
</dbReference>
<dbReference type="Pfam" id="PF11891">
    <property type="entry name" value="RETICULATA-like"/>
    <property type="match status" value="1"/>
</dbReference>
<keyword evidence="4" id="KW-0150">Chloroplast</keyword>
<organism evidence="11">
    <name type="scientific">Auxenochlorella protothecoides</name>
    <name type="common">Green microalga</name>
    <name type="synonym">Chlorella protothecoides</name>
    <dbReference type="NCBI Taxonomy" id="3075"/>
    <lineage>
        <taxon>Eukaryota</taxon>
        <taxon>Viridiplantae</taxon>
        <taxon>Chlorophyta</taxon>
        <taxon>core chlorophytes</taxon>
        <taxon>Trebouxiophyceae</taxon>
        <taxon>Chlorellales</taxon>
        <taxon>Chlorellaceae</taxon>
        <taxon>Auxenochlorella</taxon>
    </lineage>
</organism>
<dbReference type="AlphaFoldDB" id="A0A1D1ZVD9"/>
<comment type="similarity">
    <text evidence="3">Belongs to the RETICULATA family.</text>
</comment>
<dbReference type="PANTHER" id="PTHR31038">
    <property type="entry name" value="EXPRESSED PROTEIN-RELATED"/>
    <property type="match status" value="1"/>
</dbReference>
<proteinExistence type="inferred from homology"/>
<evidence type="ECO:0000256" key="9">
    <source>
        <dbReference type="ARBA" id="ARBA00023136"/>
    </source>
</evidence>
<evidence type="ECO:0000256" key="7">
    <source>
        <dbReference type="ARBA" id="ARBA00022946"/>
    </source>
</evidence>
<dbReference type="EMBL" id="GDKF01007897">
    <property type="protein sequence ID" value="JAT70725.1"/>
    <property type="molecule type" value="Transcribed_RNA"/>
</dbReference>
<keyword evidence="8" id="KW-1133">Transmembrane helix</keyword>
<evidence type="ECO:0000256" key="8">
    <source>
        <dbReference type="ARBA" id="ARBA00022989"/>
    </source>
</evidence>
<evidence type="ECO:0000256" key="3">
    <source>
        <dbReference type="ARBA" id="ARBA00010793"/>
    </source>
</evidence>
<dbReference type="PANTHER" id="PTHR31038:SF2">
    <property type="entry name" value="PROTEIN RETICULATA-RELATED 1, CHLOROPLASTIC"/>
    <property type="match status" value="1"/>
</dbReference>
<name>A0A1D1ZVD9_AUXPR</name>
<feature type="compositionally biased region" description="Acidic residues" evidence="10">
    <location>
        <begin position="156"/>
        <end position="171"/>
    </location>
</feature>
<feature type="compositionally biased region" description="Gly residues" evidence="10">
    <location>
        <begin position="137"/>
        <end position="155"/>
    </location>
</feature>
<dbReference type="GO" id="GO:0009706">
    <property type="term" value="C:chloroplast inner membrane"/>
    <property type="evidence" value="ECO:0007669"/>
    <property type="project" value="TreeGrafter"/>
</dbReference>
<protein>
    <submittedName>
        <fullName evidence="11">Uncharacterized protein</fullName>
    </submittedName>
</protein>
<feature type="region of interest" description="Disordered" evidence="10">
    <location>
        <begin position="66"/>
        <end position="171"/>
    </location>
</feature>
<keyword evidence="6" id="KW-0812">Transmembrane</keyword>
<dbReference type="GO" id="GO:0099402">
    <property type="term" value="P:plant organ development"/>
    <property type="evidence" value="ECO:0007669"/>
    <property type="project" value="TreeGrafter"/>
</dbReference>
<evidence type="ECO:0000256" key="4">
    <source>
        <dbReference type="ARBA" id="ARBA00022528"/>
    </source>
</evidence>
<comment type="subcellular location">
    <subcellularLocation>
        <location evidence="1">Membrane</location>
        <topology evidence="1">Multi-pass membrane protein</topology>
    </subcellularLocation>
    <subcellularLocation>
        <location evidence="2">Plastid</location>
        <location evidence="2">Chloroplast</location>
    </subcellularLocation>
</comment>
<feature type="compositionally biased region" description="Low complexity" evidence="10">
    <location>
        <begin position="493"/>
        <end position="504"/>
    </location>
</feature>
<feature type="compositionally biased region" description="Basic and acidic residues" evidence="10">
    <location>
        <begin position="481"/>
        <end position="492"/>
    </location>
</feature>
<evidence type="ECO:0000313" key="11">
    <source>
        <dbReference type="EMBL" id="JAT70725.1"/>
    </source>
</evidence>